<name>A0A423KML2_9PSED</name>
<evidence type="ECO:0000313" key="3">
    <source>
        <dbReference type="EMBL" id="RON55127.1"/>
    </source>
</evidence>
<comment type="caution">
    <text evidence="3">The sequence shown here is derived from an EMBL/GenBank/DDBJ whole genome shotgun (WGS) entry which is preliminary data.</text>
</comment>
<sequence length="152" mass="16674">MKIEFRTKIYLGVALLMFSTAVLAESCETILAALKEERHLTQIKQAVDKQNTEYRDGPNITLSVNCALGKPNVYVLWDGPNPDQQFYELLGRVGVLVSSRSAADVVKFSKQCRQQAIEDSGEIATVEDKGLAIECQAFAREGGGTSISLFAE</sequence>
<dbReference type="OrthoDB" id="6934123at2"/>
<evidence type="ECO:0000313" key="5">
    <source>
        <dbReference type="Proteomes" id="UP000285349"/>
    </source>
</evidence>
<accession>A0A423KML2</accession>
<evidence type="ECO:0000313" key="4">
    <source>
        <dbReference type="Proteomes" id="UP000283627"/>
    </source>
</evidence>
<dbReference type="EMBL" id="MOBQ01000001">
    <property type="protein sequence ID" value="RON53294.1"/>
    <property type="molecule type" value="Genomic_DNA"/>
</dbReference>
<dbReference type="EMBL" id="MOBP01000006">
    <property type="protein sequence ID" value="RON55127.1"/>
    <property type="molecule type" value="Genomic_DNA"/>
</dbReference>
<keyword evidence="1" id="KW-0732">Signal</keyword>
<dbReference type="Proteomes" id="UP000283627">
    <property type="component" value="Unassembled WGS sequence"/>
</dbReference>
<dbReference type="RefSeq" id="WP_123406160.1">
    <property type="nucleotide sequence ID" value="NZ_MOBP01000006.1"/>
</dbReference>
<evidence type="ECO:0000256" key="1">
    <source>
        <dbReference type="SAM" id="SignalP"/>
    </source>
</evidence>
<feature type="chain" id="PRO_5036107387" description="Lipoprotein" evidence="1">
    <location>
        <begin position="25"/>
        <end position="152"/>
    </location>
</feature>
<gene>
    <name evidence="3" type="ORF">BK665_12485</name>
    <name evidence="2" type="ORF">BK666_00600</name>
</gene>
<dbReference type="Proteomes" id="UP000285349">
    <property type="component" value="Unassembled WGS sequence"/>
</dbReference>
<reference evidence="4 5" key="1">
    <citation type="submission" date="2016-10" db="EMBL/GenBank/DDBJ databases">
        <title>Comparative genome analysis of multiple Pseudomonas spp. focuses on biocontrol and plant growth promoting traits.</title>
        <authorList>
            <person name="Tao X.-Y."/>
            <person name="Taylor C.G."/>
        </authorList>
    </citation>
    <scope>NUCLEOTIDE SEQUENCE [LARGE SCALE GENOMIC DNA]</scope>
    <source>
        <strain evidence="2 5">37A10</strain>
        <strain evidence="3 4">39A2</strain>
    </source>
</reference>
<evidence type="ECO:0000313" key="2">
    <source>
        <dbReference type="EMBL" id="RON53294.1"/>
    </source>
</evidence>
<feature type="signal peptide" evidence="1">
    <location>
        <begin position="1"/>
        <end position="24"/>
    </location>
</feature>
<protein>
    <recommendedName>
        <fullName evidence="6">Lipoprotein</fullName>
    </recommendedName>
</protein>
<organism evidence="3 4">
    <name type="scientific">Pseudomonas frederiksbergensis</name>
    <dbReference type="NCBI Taxonomy" id="104087"/>
    <lineage>
        <taxon>Bacteria</taxon>
        <taxon>Pseudomonadati</taxon>
        <taxon>Pseudomonadota</taxon>
        <taxon>Gammaproteobacteria</taxon>
        <taxon>Pseudomonadales</taxon>
        <taxon>Pseudomonadaceae</taxon>
        <taxon>Pseudomonas</taxon>
    </lineage>
</organism>
<proteinExistence type="predicted"/>
<dbReference type="AlphaFoldDB" id="A0A423KML2"/>
<evidence type="ECO:0008006" key="6">
    <source>
        <dbReference type="Google" id="ProtNLM"/>
    </source>
</evidence>